<keyword evidence="3" id="KW-0732">Signal</keyword>
<dbReference type="GeneID" id="54453769"/>
<feature type="region of interest" description="Disordered" evidence="1">
    <location>
        <begin position="144"/>
        <end position="168"/>
    </location>
</feature>
<dbReference type="Proteomes" id="UP000504636">
    <property type="component" value="Unplaced"/>
</dbReference>
<dbReference type="PROSITE" id="PS51212">
    <property type="entry name" value="WSC"/>
    <property type="match status" value="1"/>
</dbReference>
<feature type="region of interest" description="Disordered" evidence="1">
    <location>
        <begin position="270"/>
        <end position="296"/>
    </location>
</feature>
<name>A0A6A6Y4P5_9PEZI</name>
<feature type="domain" description="WSC" evidence="4">
    <location>
        <begin position="45"/>
        <end position="134"/>
    </location>
</feature>
<feature type="transmembrane region" description="Helical" evidence="2">
    <location>
        <begin position="200"/>
        <end position="224"/>
    </location>
</feature>
<evidence type="ECO:0000259" key="4">
    <source>
        <dbReference type="PROSITE" id="PS51212"/>
    </source>
</evidence>
<evidence type="ECO:0000256" key="2">
    <source>
        <dbReference type="SAM" id="Phobius"/>
    </source>
</evidence>
<feature type="chain" id="PRO_5044628854" description="WSC domain-containing protein" evidence="3">
    <location>
        <begin position="22"/>
        <end position="296"/>
    </location>
</feature>
<keyword evidence="2" id="KW-0812">Transmembrane</keyword>
<evidence type="ECO:0000256" key="1">
    <source>
        <dbReference type="SAM" id="MobiDB-lite"/>
    </source>
</evidence>
<evidence type="ECO:0000313" key="5">
    <source>
        <dbReference type="EMBL" id="KAF2803762.1"/>
    </source>
</evidence>
<dbReference type="AlphaFoldDB" id="A0A6A6Y4P5"/>
<dbReference type="Pfam" id="PF01822">
    <property type="entry name" value="WSC"/>
    <property type="match status" value="1"/>
</dbReference>
<dbReference type="InterPro" id="IPR002889">
    <property type="entry name" value="WSC_carb-bd"/>
</dbReference>
<accession>A0A6A6Y4P5</accession>
<protein>
    <recommendedName>
        <fullName evidence="4">WSC domain-containing protein</fullName>
    </recommendedName>
</protein>
<dbReference type="EMBL" id="MU003716">
    <property type="protein sequence ID" value="KAF2803762.1"/>
    <property type="molecule type" value="Genomic_DNA"/>
</dbReference>
<reference evidence="7" key="3">
    <citation type="submission" date="2025-04" db="UniProtKB">
        <authorList>
            <consortium name="RefSeq"/>
        </authorList>
    </citation>
    <scope>IDENTIFICATION</scope>
    <source>
        <strain evidence="7">CBS 304.34</strain>
    </source>
</reference>
<proteinExistence type="predicted"/>
<dbReference type="OrthoDB" id="2019572at2759"/>
<keyword evidence="2" id="KW-1133">Transmembrane helix</keyword>
<keyword evidence="6" id="KW-1185">Reference proteome</keyword>
<feature type="compositionally biased region" description="Low complexity" evidence="1">
    <location>
        <begin position="145"/>
        <end position="168"/>
    </location>
</feature>
<evidence type="ECO:0000313" key="6">
    <source>
        <dbReference type="Proteomes" id="UP000504636"/>
    </source>
</evidence>
<reference evidence="7" key="2">
    <citation type="submission" date="2020-04" db="EMBL/GenBank/DDBJ databases">
        <authorList>
            <consortium name="NCBI Genome Project"/>
        </authorList>
    </citation>
    <scope>NUCLEOTIDE SEQUENCE</scope>
    <source>
        <strain evidence="7">CBS 304.34</strain>
    </source>
</reference>
<reference evidence="5 7" key="1">
    <citation type="journal article" date="2020" name="Stud. Mycol.">
        <title>101 Dothideomycetes genomes: a test case for predicting lifestyles and emergence of pathogens.</title>
        <authorList>
            <person name="Haridas S."/>
            <person name="Albert R."/>
            <person name="Binder M."/>
            <person name="Bloem J."/>
            <person name="Labutti K."/>
            <person name="Salamov A."/>
            <person name="Andreopoulos B."/>
            <person name="Baker S."/>
            <person name="Barry K."/>
            <person name="Bills G."/>
            <person name="Bluhm B."/>
            <person name="Cannon C."/>
            <person name="Castanera R."/>
            <person name="Culley D."/>
            <person name="Daum C."/>
            <person name="Ezra D."/>
            <person name="Gonzalez J."/>
            <person name="Henrissat B."/>
            <person name="Kuo A."/>
            <person name="Liang C."/>
            <person name="Lipzen A."/>
            <person name="Lutzoni F."/>
            <person name="Magnuson J."/>
            <person name="Mondo S."/>
            <person name="Nolan M."/>
            <person name="Ohm R."/>
            <person name="Pangilinan J."/>
            <person name="Park H.-J."/>
            <person name="Ramirez L."/>
            <person name="Alfaro M."/>
            <person name="Sun H."/>
            <person name="Tritt A."/>
            <person name="Yoshinaga Y."/>
            <person name="Zwiers L.-H."/>
            <person name="Turgeon B."/>
            <person name="Goodwin S."/>
            <person name="Spatafora J."/>
            <person name="Crous P."/>
            <person name="Grigoriev I."/>
        </authorList>
    </citation>
    <scope>NUCLEOTIDE SEQUENCE</scope>
    <source>
        <strain evidence="5 7">CBS 304.34</strain>
    </source>
</reference>
<keyword evidence="2" id="KW-0472">Membrane</keyword>
<organism evidence="5">
    <name type="scientific">Mytilinidion resinicola</name>
    <dbReference type="NCBI Taxonomy" id="574789"/>
    <lineage>
        <taxon>Eukaryota</taxon>
        <taxon>Fungi</taxon>
        <taxon>Dikarya</taxon>
        <taxon>Ascomycota</taxon>
        <taxon>Pezizomycotina</taxon>
        <taxon>Dothideomycetes</taxon>
        <taxon>Pleosporomycetidae</taxon>
        <taxon>Mytilinidiales</taxon>
        <taxon>Mytilinidiaceae</taxon>
        <taxon>Mytilinidion</taxon>
    </lineage>
</organism>
<feature type="signal peptide" evidence="3">
    <location>
        <begin position="1"/>
        <end position="21"/>
    </location>
</feature>
<sequence>MVSSILTATAVAASLWSLASAGSAASASSTIVAIATPTYTGVRNAMTYEGCFSTGDPLEDHGPATFQTAGNCQPICLGLGKAVMGLVDGSNCFCGDLLPPADTKVDNDLCNTPCNGYDKDNCGGNGYWMVSLTGINHNKIANFDPSSSSSSSSSTAAPASKTSPPAQSVTLGASTVVITASDAAATTPVTKKSSSGPNKAAIAAGVVVGVVALAAIIAGIVLGLKFKRRREVEEEYRRQAAVNNFVGSSKLHTSNSSMNDSRLDPEVMMRRQSDGSIADNQDYSRRILKVTNPDGH</sequence>
<gene>
    <name evidence="5 7" type="ORF">BDZ99DRAFT_162360</name>
</gene>
<dbReference type="RefSeq" id="XP_033570726.1">
    <property type="nucleotide sequence ID" value="XM_033712876.1"/>
</dbReference>
<evidence type="ECO:0000313" key="7">
    <source>
        <dbReference type="RefSeq" id="XP_033570726.1"/>
    </source>
</evidence>
<evidence type="ECO:0000256" key="3">
    <source>
        <dbReference type="SAM" id="SignalP"/>
    </source>
</evidence>
<dbReference type="SMART" id="SM00321">
    <property type="entry name" value="WSC"/>
    <property type="match status" value="1"/>
</dbReference>